<evidence type="ECO:0000313" key="5">
    <source>
        <dbReference type="EMBL" id="CEG58202.1"/>
    </source>
</evidence>
<dbReference type="Pfam" id="PF01464">
    <property type="entry name" value="SLT"/>
    <property type="match status" value="1"/>
</dbReference>
<gene>
    <name evidence="5" type="ORF">LFA_2841</name>
</gene>
<dbReference type="InterPro" id="IPR008258">
    <property type="entry name" value="Transglycosylase_SLT_dom_1"/>
</dbReference>
<dbReference type="SUPFAM" id="SSF53955">
    <property type="entry name" value="Lysozyme-like"/>
    <property type="match status" value="1"/>
</dbReference>
<evidence type="ECO:0000259" key="4">
    <source>
        <dbReference type="Pfam" id="PF01464"/>
    </source>
</evidence>
<feature type="chain" id="PRO_5001935429" evidence="3">
    <location>
        <begin position="33"/>
        <end position="606"/>
    </location>
</feature>
<dbReference type="HOGENOM" id="CLU_019016_0_1_6"/>
<dbReference type="EMBL" id="LN614827">
    <property type="protein sequence ID" value="CEG58202.1"/>
    <property type="molecule type" value="Genomic_DNA"/>
</dbReference>
<dbReference type="Proteomes" id="UP000032430">
    <property type="component" value="Chromosome I"/>
</dbReference>
<feature type="domain" description="Transglycosylase SLT" evidence="4">
    <location>
        <begin position="450"/>
        <end position="566"/>
    </location>
</feature>
<dbReference type="STRING" id="1212491.LFA_2841"/>
<feature type="signal peptide" evidence="3">
    <location>
        <begin position="1"/>
        <end position="32"/>
    </location>
</feature>
<dbReference type="PANTHER" id="PTHR37423:SF5">
    <property type="entry name" value="SOLUBLE LYTIC MUREIN TRANSGLYCOSYLASE"/>
    <property type="match status" value="1"/>
</dbReference>
<organism evidence="5 6">
    <name type="scientific">Legionella fallonii LLAP-10</name>
    <dbReference type="NCBI Taxonomy" id="1212491"/>
    <lineage>
        <taxon>Bacteria</taxon>
        <taxon>Pseudomonadati</taxon>
        <taxon>Pseudomonadota</taxon>
        <taxon>Gammaproteobacteria</taxon>
        <taxon>Legionellales</taxon>
        <taxon>Legionellaceae</taxon>
        <taxon>Legionella</taxon>
    </lineage>
</organism>
<evidence type="ECO:0000256" key="2">
    <source>
        <dbReference type="ARBA" id="ARBA00022729"/>
    </source>
</evidence>
<dbReference type="Gene3D" id="1.25.20.10">
    <property type="entry name" value="Bacterial muramidases"/>
    <property type="match status" value="1"/>
</dbReference>
<dbReference type="AlphaFoldDB" id="A0A098G6W9"/>
<keyword evidence="6" id="KW-1185">Reference proteome</keyword>
<dbReference type="InterPro" id="IPR008939">
    <property type="entry name" value="Lytic_TGlycosylase_superhlx_U"/>
</dbReference>
<evidence type="ECO:0000256" key="1">
    <source>
        <dbReference type="ARBA" id="ARBA00007734"/>
    </source>
</evidence>
<dbReference type="GO" id="GO:0004553">
    <property type="term" value="F:hydrolase activity, hydrolyzing O-glycosyl compounds"/>
    <property type="evidence" value="ECO:0007669"/>
    <property type="project" value="InterPro"/>
</dbReference>
<dbReference type="CDD" id="cd13401">
    <property type="entry name" value="Slt70-like"/>
    <property type="match status" value="1"/>
</dbReference>
<dbReference type="InterPro" id="IPR023346">
    <property type="entry name" value="Lysozyme-like_dom_sf"/>
</dbReference>
<comment type="similarity">
    <text evidence="1">Belongs to the transglycosylase Slt family.</text>
</comment>
<sequence length="606" mass="71000">MAYDFPQNRTRKMMKKLIIALYGLSWSLSSFALSGQAYMDRFNTYYAWYQNIPITPSPAFLDFVKENAPLSNKLREKWLYELARIKDWNSYNTYYQPSKDINLVCYKYLAEFNLGQQKEALKNAIPLWLNGSSQPKPCNTLFELLLKSDDFDQNLITQRISLALDKRNVPLALYLLKQYKTPHQQQIQTLISIQQNPTNINKLDAAELNSYFYLYGLKRMVSINMDKALLIWQEAKTKKLLSDAQQQDFLAHLALYKAMRNHDDSLEWFAKVKPQFYNDVLLDWQIRFALKNHDWPHVAELINDSKNKETPCWQYWLARSLEEQGKKGQAIAIYESLAKSRQYYGFLASIRLKKTPSFENEKPVTNFESLRPYQPFINQVKTLYNTKQSVQASRLLNDFISELPKDEASALVYWVDSDLQWHGKSVYLSNNETLNNQLALRFPLAYKDTVKMYAKKYSIAPEFVYAIIRQESGFREDVVSTAGARGLMQVMPYTARVVSKADKIPYNDQQQLFLSQKNINIGVAYLQQLTKRFSNHPVLVAAAYNAGPKQVVYWLRTHPPKEIDLWIETLPWQETRNYLKNIMAFYVVYQYRLNQRPNLSHFLAPL</sequence>
<accession>A0A098G6W9</accession>
<dbReference type="Gene3D" id="1.10.530.10">
    <property type="match status" value="1"/>
</dbReference>
<evidence type="ECO:0000313" key="6">
    <source>
        <dbReference type="Proteomes" id="UP000032430"/>
    </source>
</evidence>
<proteinExistence type="inferred from homology"/>
<reference evidence="6" key="1">
    <citation type="submission" date="2014-09" db="EMBL/GenBank/DDBJ databases">
        <authorList>
            <person name="Gomez-Valero L."/>
        </authorList>
    </citation>
    <scope>NUCLEOTIDE SEQUENCE [LARGE SCALE GENOMIC DNA]</scope>
    <source>
        <strain evidence="6">ATCC700992</strain>
    </source>
</reference>
<keyword evidence="2 3" id="KW-0732">Signal</keyword>
<dbReference type="PANTHER" id="PTHR37423">
    <property type="entry name" value="SOLUBLE LYTIC MUREIN TRANSGLYCOSYLASE-RELATED"/>
    <property type="match status" value="1"/>
</dbReference>
<dbReference type="GO" id="GO:0042597">
    <property type="term" value="C:periplasmic space"/>
    <property type="evidence" value="ECO:0007669"/>
    <property type="project" value="InterPro"/>
</dbReference>
<dbReference type="SUPFAM" id="SSF48435">
    <property type="entry name" value="Bacterial muramidases"/>
    <property type="match status" value="1"/>
</dbReference>
<evidence type="ECO:0000256" key="3">
    <source>
        <dbReference type="SAM" id="SignalP"/>
    </source>
</evidence>
<protein>
    <submittedName>
        <fullName evidence="5">Soluble lytic murein transglycosylase</fullName>
    </submittedName>
</protein>
<name>A0A098G6W9_9GAMM</name>
<dbReference type="KEGG" id="lfa:LFA_2841"/>